<name>A0AA39GAU5_SARSR</name>
<dbReference type="SUPFAM" id="SSF53474">
    <property type="entry name" value="alpha/beta-Hydrolases"/>
    <property type="match status" value="1"/>
</dbReference>
<reference evidence="5" key="1">
    <citation type="submission" date="2022-10" db="EMBL/GenBank/DDBJ databases">
        <title>Determination and structural analysis of whole genome sequence of Sarocladium strictum F4-1.</title>
        <authorList>
            <person name="Hu L."/>
            <person name="Jiang Y."/>
        </authorList>
    </citation>
    <scope>NUCLEOTIDE SEQUENCE</scope>
    <source>
        <strain evidence="5">F4-1</strain>
    </source>
</reference>
<dbReference type="Pfam" id="PF10230">
    <property type="entry name" value="LIDHydrolase"/>
    <property type="match status" value="1"/>
</dbReference>
<evidence type="ECO:0000256" key="1">
    <source>
        <dbReference type="ARBA" id="ARBA00004502"/>
    </source>
</evidence>
<keyword evidence="6" id="KW-1185">Reference proteome</keyword>
<evidence type="ECO:0008006" key="7">
    <source>
        <dbReference type="Google" id="ProtNLM"/>
    </source>
</evidence>
<comment type="caution">
    <text evidence="5">The sequence shown here is derived from an EMBL/GenBank/DDBJ whole genome shotgun (WGS) entry which is preliminary data.</text>
</comment>
<dbReference type="InterPro" id="IPR029058">
    <property type="entry name" value="AB_hydrolase_fold"/>
</dbReference>
<dbReference type="PANTHER" id="PTHR13390:SF0">
    <property type="entry name" value="LIPID DROPLET-ASSOCIATED HYDROLASE"/>
    <property type="match status" value="1"/>
</dbReference>
<keyword evidence="4" id="KW-0378">Hydrolase</keyword>
<evidence type="ECO:0000256" key="3">
    <source>
        <dbReference type="ARBA" id="ARBA00022677"/>
    </source>
</evidence>
<sequence length="346" mass="39192">MPEPSVWLPAAHSSSARRHALIYFICGNPGLIEFYRDFLTYLRGLLDGADHSGSTTAYDIFGKNLPGFRDEDHEPFSPTNPPLHLDVVIEKTYDDVMSRRRDGGGEYDEVVLLGHSLGTFISVEIFQRHSVQAKAKLTLSHGLLLFPTVTHLALSPSGKRFTFVMGTIPLLERYGHVWARLLLGLVPAKALTLYMTRVLGFTARAAGTTAGWLKSRDGVWQTLSLARDELVMIAGEERWGEEIWEAAQQEEDGDGDGDGEQQRRRRRFFMFYAKKDHWIADHVRDEFVERMRRRGEEGEGMKGRVPKTEIDEGGIRHDFCTKDDSSLEVAQRVSGWIGEIDRARRS</sequence>
<evidence type="ECO:0000256" key="4">
    <source>
        <dbReference type="ARBA" id="ARBA00022801"/>
    </source>
</evidence>
<evidence type="ECO:0000256" key="2">
    <source>
        <dbReference type="ARBA" id="ARBA00008300"/>
    </source>
</evidence>
<organism evidence="5 6">
    <name type="scientific">Sarocladium strictum</name>
    <name type="common">Black bundle disease fungus</name>
    <name type="synonym">Acremonium strictum</name>
    <dbReference type="NCBI Taxonomy" id="5046"/>
    <lineage>
        <taxon>Eukaryota</taxon>
        <taxon>Fungi</taxon>
        <taxon>Dikarya</taxon>
        <taxon>Ascomycota</taxon>
        <taxon>Pezizomycotina</taxon>
        <taxon>Sordariomycetes</taxon>
        <taxon>Hypocreomycetidae</taxon>
        <taxon>Hypocreales</taxon>
        <taxon>Sarocladiaceae</taxon>
        <taxon>Sarocladium</taxon>
    </lineage>
</organism>
<evidence type="ECO:0000313" key="6">
    <source>
        <dbReference type="Proteomes" id="UP001175261"/>
    </source>
</evidence>
<dbReference type="GO" id="GO:0016298">
    <property type="term" value="F:lipase activity"/>
    <property type="evidence" value="ECO:0007669"/>
    <property type="project" value="InterPro"/>
</dbReference>
<proteinExistence type="inferred from homology"/>
<dbReference type="AlphaFoldDB" id="A0AA39GAU5"/>
<comment type="similarity">
    <text evidence="2">Belongs to the AB hydrolase superfamily. LDAH family.</text>
</comment>
<dbReference type="GO" id="GO:0019915">
    <property type="term" value="P:lipid storage"/>
    <property type="evidence" value="ECO:0007669"/>
    <property type="project" value="InterPro"/>
</dbReference>
<protein>
    <recommendedName>
        <fullName evidence="7">Lipid droplet-associated hydrolase</fullName>
    </recommendedName>
</protein>
<dbReference type="Proteomes" id="UP001175261">
    <property type="component" value="Unassembled WGS sequence"/>
</dbReference>
<dbReference type="EMBL" id="JAPDFR010000008">
    <property type="protein sequence ID" value="KAK0383917.1"/>
    <property type="molecule type" value="Genomic_DNA"/>
</dbReference>
<dbReference type="PANTHER" id="PTHR13390">
    <property type="entry name" value="LIPASE"/>
    <property type="match status" value="1"/>
</dbReference>
<keyword evidence="3" id="KW-0551">Lipid droplet</keyword>
<dbReference type="Gene3D" id="3.40.50.1820">
    <property type="entry name" value="alpha/beta hydrolase"/>
    <property type="match status" value="1"/>
</dbReference>
<dbReference type="InterPro" id="IPR019363">
    <property type="entry name" value="LDAH"/>
</dbReference>
<comment type="subcellular location">
    <subcellularLocation>
        <location evidence="1">Lipid droplet</location>
    </subcellularLocation>
</comment>
<accession>A0AA39GAU5</accession>
<evidence type="ECO:0000313" key="5">
    <source>
        <dbReference type="EMBL" id="KAK0383917.1"/>
    </source>
</evidence>
<dbReference type="GO" id="GO:0005811">
    <property type="term" value="C:lipid droplet"/>
    <property type="evidence" value="ECO:0007669"/>
    <property type="project" value="UniProtKB-SubCell"/>
</dbReference>
<gene>
    <name evidence="5" type="ORF">NLU13_8008</name>
</gene>